<comment type="caution">
    <text evidence="2">The sequence shown here is derived from an EMBL/GenBank/DDBJ whole genome shotgun (WGS) entry which is preliminary data.</text>
</comment>
<keyword evidence="3" id="KW-1185">Reference proteome</keyword>
<dbReference type="Proteomes" id="UP001159363">
    <property type="component" value="Chromosome 9"/>
</dbReference>
<gene>
    <name evidence="2" type="ORF">PR048_024526</name>
</gene>
<evidence type="ECO:0000313" key="2">
    <source>
        <dbReference type="EMBL" id="KAJ8873694.1"/>
    </source>
</evidence>
<accession>A0ABQ9GNU4</accession>
<sequence>MEHGLDPGITRSPEHTKTGLIIIASGRKISLVILWEELKIFPNTGDASRRAEAPASLTRTFLRRRQTHRNLQQGRGAVAHVRRRARCPLFTGFPERRPATSGVTGGFYPQVGKVGHPCDRDRKEHTKYIILPLVRCRRSGVPYSSEDHQLLRHVLPLRHSRDKNRLCKIRLLHLYMWSRPPGRFSPVFSCSLAFAINHERSALYAGLNKSWSPWRLRFPCRRLNVTRLGSTVSCTNTPMSTAHWLSAATVEGDDWASVLQEVSNTVWTNGKKAKQPPVPWTRQQNGVTYQQDAGTPFANQRLVTCSPAGSPFNRGTFRSRQVANQTQAGPGAASQRVAVHTSREPPRHFVSVYDEVVLAVLGRGPRMLEESPNERFPCGHIPQPLDALNIRSGVVVRLLASSLGEQGSVPGGVAPGFSPCCNRAGQCLCSAGFLGDPLFHPLYLPLLHTHLASPPSALETSMLRATQISSLASSRQSLLAGSVTTEGITRRFSALRVQAAGRWARTLLSPVSPYLESRGRGGDLEPMVAVDLEMCAVNHYFGLTSLQRFALIAVNQKQIRNTERGEGRWEDVPNQSSGTTKAEDKRWAVEPGNSAGWMKSLPRQSAIPSEFRLYCRTILHVPARLPPTRTGFDLRPGRRIFASGNRAGRCLWSTGLLGDLPFPPPSHSGASPYSLQSPSSALKHLYVNSSPNLFTHSLYHNPKWDRSGPGARALKWDRRGPVARVIPSGTVVAQELEHSQVGP</sequence>
<evidence type="ECO:0000256" key="1">
    <source>
        <dbReference type="SAM" id="MobiDB-lite"/>
    </source>
</evidence>
<proteinExistence type="predicted"/>
<feature type="region of interest" description="Disordered" evidence="1">
    <location>
        <begin position="564"/>
        <end position="586"/>
    </location>
</feature>
<reference evidence="2 3" key="1">
    <citation type="submission" date="2023-02" db="EMBL/GenBank/DDBJ databases">
        <title>LHISI_Scaffold_Assembly.</title>
        <authorList>
            <person name="Stuart O.P."/>
            <person name="Cleave R."/>
            <person name="Magrath M.J.L."/>
            <person name="Mikheyev A.S."/>
        </authorList>
    </citation>
    <scope>NUCLEOTIDE SEQUENCE [LARGE SCALE GENOMIC DNA]</scope>
    <source>
        <strain evidence="2">Daus_M_001</strain>
        <tissue evidence="2">Leg muscle</tissue>
    </source>
</reference>
<organism evidence="2 3">
    <name type="scientific">Dryococelus australis</name>
    <dbReference type="NCBI Taxonomy" id="614101"/>
    <lineage>
        <taxon>Eukaryota</taxon>
        <taxon>Metazoa</taxon>
        <taxon>Ecdysozoa</taxon>
        <taxon>Arthropoda</taxon>
        <taxon>Hexapoda</taxon>
        <taxon>Insecta</taxon>
        <taxon>Pterygota</taxon>
        <taxon>Neoptera</taxon>
        <taxon>Polyneoptera</taxon>
        <taxon>Phasmatodea</taxon>
        <taxon>Verophasmatodea</taxon>
        <taxon>Anareolatae</taxon>
        <taxon>Phasmatidae</taxon>
        <taxon>Eurycanthinae</taxon>
        <taxon>Dryococelus</taxon>
    </lineage>
</organism>
<dbReference type="EMBL" id="JARBHB010000010">
    <property type="protein sequence ID" value="KAJ8873694.1"/>
    <property type="molecule type" value="Genomic_DNA"/>
</dbReference>
<name>A0ABQ9GNU4_9NEOP</name>
<evidence type="ECO:0000313" key="3">
    <source>
        <dbReference type="Proteomes" id="UP001159363"/>
    </source>
</evidence>
<protein>
    <submittedName>
        <fullName evidence="2">Uncharacterized protein</fullName>
    </submittedName>
</protein>